<dbReference type="VEuPathDB" id="FungiDB:An01g10390"/>
<dbReference type="AlphaFoldDB" id="A0AAJ8DXI5"/>
<reference evidence="2" key="1">
    <citation type="submission" date="2025-02" db="EMBL/GenBank/DDBJ databases">
        <authorList>
            <consortium name="NCBI Genome Project"/>
        </authorList>
    </citation>
    <scope>NUCLEOTIDE SEQUENCE</scope>
</reference>
<evidence type="ECO:0000313" key="2">
    <source>
        <dbReference type="RefSeq" id="XP_059599750.1"/>
    </source>
</evidence>
<accession>A0AAJ8DXI5</accession>
<name>A0AAJ8DXI5_ASPNG</name>
<dbReference type="KEGG" id="ang:An01g10390"/>
<sequence length="103" mass="11761">MLTRTKETKGSDQAIEEGGELATRYDVRNTRLQGWQKLSRAGGRWVVRAGKDGKRKAERKGQERKKEEEQEGLKERERMGMMGCCDYNFLSFSLALSTLGETD</sequence>
<feature type="compositionally biased region" description="Basic and acidic residues" evidence="1">
    <location>
        <begin position="59"/>
        <end position="75"/>
    </location>
</feature>
<evidence type="ECO:0000256" key="1">
    <source>
        <dbReference type="SAM" id="MobiDB-lite"/>
    </source>
</evidence>
<dbReference type="GeneID" id="84590076"/>
<gene>
    <name evidence="2" type="ORF">An01g10390</name>
</gene>
<organism evidence="2">
    <name type="scientific">Aspergillus niger</name>
    <dbReference type="NCBI Taxonomy" id="5061"/>
    <lineage>
        <taxon>Eukaryota</taxon>
        <taxon>Fungi</taxon>
        <taxon>Dikarya</taxon>
        <taxon>Ascomycota</taxon>
        <taxon>Pezizomycotina</taxon>
        <taxon>Eurotiomycetes</taxon>
        <taxon>Eurotiomycetidae</taxon>
        <taxon>Eurotiales</taxon>
        <taxon>Aspergillaceae</taxon>
        <taxon>Aspergillus</taxon>
        <taxon>Aspergillus subgen. Circumdati</taxon>
    </lineage>
</organism>
<proteinExistence type="predicted"/>
<reference evidence="2" key="2">
    <citation type="submission" date="2025-08" db="UniProtKB">
        <authorList>
            <consortium name="RefSeq"/>
        </authorList>
    </citation>
    <scope>IDENTIFICATION</scope>
</reference>
<protein>
    <submittedName>
        <fullName evidence="2">Uncharacterized protein</fullName>
    </submittedName>
</protein>
<dbReference type="RefSeq" id="XP_059599750.1">
    <property type="nucleotide sequence ID" value="XM_059743578.1"/>
</dbReference>
<feature type="region of interest" description="Disordered" evidence="1">
    <location>
        <begin position="49"/>
        <end position="75"/>
    </location>
</feature>